<dbReference type="Proteomes" id="UP001175000">
    <property type="component" value="Unassembled WGS sequence"/>
</dbReference>
<evidence type="ECO:0000313" key="2">
    <source>
        <dbReference type="EMBL" id="KAK0624110.1"/>
    </source>
</evidence>
<dbReference type="EMBL" id="JAULSU010000003">
    <property type="protein sequence ID" value="KAK0624110.1"/>
    <property type="molecule type" value="Genomic_DNA"/>
</dbReference>
<comment type="caution">
    <text evidence="2">The sequence shown here is derived from an EMBL/GenBank/DDBJ whole genome shotgun (WGS) entry which is preliminary data.</text>
</comment>
<keyword evidence="3" id="KW-1185">Reference proteome</keyword>
<sequence length="226" mass="25158">MPCRQALKSILEVRGKYPLDNFGFADRMKWNLDERRFENDVEELRLGTQRLRETAQAIREARAPRQTQPDTNQTKPICPNGSGCRQPGCGLRNEHPWAATCKDGKDCCAPGCTKFHPKTGHCPNGPTCLNISSCPKAHPWPFHSPQATDGWCQARQGCPGYDGVCPLKHPRKAPCKNGSSCWKRPTCTYDHSPQAPQSQLPAELPAGVHSQDRNRTARVELPATKH</sequence>
<protein>
    <submittedName>
        <fullName evidence="2">Uncharacterized protein</fullName>
    </submittedName>
</protein>
<accession>A0AA40C3W7</accession>
<feature type="region of interest" description="Disordered" evidence="1">
    <location>
        <begin position="192"/>
        <end position="226"/>
    </location>
</feature>
<reference evidence="2" key="1">
    <citation type="submission" date="2023-06" db="EMBL/GenBank/DDBJ databases">
        <title>Genome-scale phylogeny and comparative genomics of the fungal order Sordariales.</title>
        <authorList>
            <consortium name="Lawrence Berkeley National Laboratory"/>
            <person name="Hensen N."/>
            <person name="Bonometti L."/>
            <person name="Westerberg I."/>
            <person name="Brannstrom I.O."/>
            <person name="Guillou S."/>
            <person name="Cros-Aarteil S."/>
            <person name="Calhoun S."/>
            <person name="Haridas S."/>
            <person name="Kuo A."/>
            <person name="Mondo S."/>
            <person name="Pangilinan J."/>
            <person name="Riley R."/>
            <person name="Labutti K."/>
            <person name="Andreopoulos B."/>
            <person name="Lipzen A."/>
            <person name="Chen C."/>
            <person name="Yanf M."/>
            <person name="Daum C."/>
            <person name="Ng V."/>
            <person name="Clum A."/>
            <person name="Steindorff A."/>
            <person name="Ohm R."/>
            <person name="Martin F."/>
            <person name="Silar P."/>
            <person name="Natvig D."/>
            <person name="Lalanne C."/>
            <person name="Gautier V."/>
            <person name="Ament-Velasquez S.L."/>
            <person name="Kruys A."/>
            <person name="Hutchinson M.I."/>
            <person name="Powell A.J."/>
            <person name="Barry K."/>
            <person name="Miller A.N."/>
            <person name="Grigoriev I.V."/>
            <person name="Debuchy R."/>
            <person name="Gladieux P."/>
            <person name="Thoren M.H."/>
            <person name="Johannesson H."/>
        </authorList>
    </citation>
    <scope>NUCLEOTIDE SEQUENCE</scope>
    <source>
        <strain evidence="2">CBS 606.72</strain>
    </source>
</reference>
<dbReference type="Gene3D" id="4.10.1000.40">
    <property type="match status" value="1"/>
</dbReference>
<organism evidence="2 3">
    <name type="scientific">Immersiella caudata</name>
    <dbReference type="NCBI Taxonomy" id="314043"/>
    <lineage>
        <taxon>Eukaryota</taxon>
        <taxon>Fungi</taxon>
        <taxon>Dikarya</taxon>
        <taxon>Ascomycota</taxon>
        <taxon>Pezizomycotina</taxon>
        <taxon>Sordariomycetes</taxon>
        <taxon>Sordariomycetidae</taxon>
        <taxon>Sordariales</taxon>
        <taxon>Lasiosphaeriaceae</taxon>
        <taxon>Immersiella</taxon>
    </lineage>
</organism>
<proteinExistence type="predicted"/>
<name>A0AA40C3W7_9PEZI</name>
<evidence type="ECO:0000313" key="3">
    <source>
        <dbReference type="Proteomes" id="UP001175000"/>
    </source>
</evidence>
<gene>
    <name evidence="2" type="ORF">B0T14DRAFT_193216</name>
</gene>
<dbReference type="AlphaFoldDB" id="A0AA40C3W7"/>
<evidence type="ECO:0000256" key="1">
    <source>
        <dbReference type="SAM" id="MobiDB-lite"/>
    </source>
</evidence>